<evidence type="ECO:0000259" key="3">
    <source>
        <dbReference type="Pfam" id="PF02576"/>
    </source>
</evidence>
<dbReference type="InterPro" id="IPR003728">
    <property type="entry name" value="Ribosome_maturation_RimP"/>
</dbReference>
<dbReference type="GO" id="GO:0006412">
    <property type="term" value="P:translation"/>
    <property type="evidence" value="ECO:0007669"/>
    <property type="project" value="TreeGrafter"/>
</dbReference>
<dbReference type="GO" id="GO:0005829">
    <property type="term" value="C:cytosol"/>
    <property type="evidence" value="ECO:0007669"/>
    <property type="project" value="TreeGrafter"/>
</dbReference>
<dbReference type="CDD" id="cd01734">
    <property type="entry name" value="YlxS_C"/>
    <property type="match status" value="1"/>
</dbReference>
<dbReference type="InterPro" id="IPR036847">
    <property type="entry name" value="RimP_C_sf"/>
</dbReference>
<feature type="domain" description="Ribosome maturation factor RimP N-terminal" evidence="3">
    <location>
        <begin position="15"/>
        <end position="85"/>
    </location>
</feature>
<evidence type="ECO:0000256" key="2">
    <source>
        <dbReference type="ARBA" id="ARBA00022517"/>
    </source>
</evidence>
<dbReference type="Pfam" id="PF17384">
    <property type="entry name" value="DUF150_C"/>
    <property type="match status" value="1"/>
</dbReference>
<feature type="domain" description="Ribosome maturation factor RimP C-terminal" evidence="4">
    <location>
        <begin position="89"/>
        <end position="153"/>
    </location>
</feature>
<sequence length="155" mass="17731">VVETAMVEERVAPLAARIAAREGCELVHCEYLNDCGRWYLRLYIDHENGITIEDCTSVSRQVSTVLDVEDFIPHAYNLEVSSPGLNRLLNTREDYRRFSGEPVRIRTASPILGRRRFRGILDEFKDDVVTVTDTEGRAFEIPLEKVHSARLDPQI</sequence>
<accession>A0A381STE7</accession>
<evidence type="ECO:0000256" key="1">
    <source>
        <dbReference type="ARBA" id="ARBA00022490"/>
    </source>
</evidence>
<keyword evidence="1" id="KW-0963">Cytoplasm</keyword>
<name>A0A381STE7_9ZZZZ</name>
<dbReference type="InterPro" id="IPR035956">
    <property type="entry name" value="RimP_N_sf"/>
</dbReference>
<keyword evidence="2" id="KW-0690">Ribosome biogenesis</keyword>
<dbReference type="EMBL" id="UINC01003479">
    <property type="protein sequence ID" value="SVA06684.1"/>
    <property type="molecule type" value="Genomic_DNA"/>
</dbReference>
<evidence type="ECO:0008006" key="6">
    <source>
        <dbReference type="Google" id="ProtNLM"/>
    </source>
</evidence>
<dbReference type="Gene3D" id="3.30.300.70">
    <property type="entry name" value="RimP-like superfamily, N-terminal"/>
    <property type="match status" value="1"/>
</dbReference>
<dbReference type="GO" id="GO:0000028">
    <property type="term" value="P:ribosomal small subunit assembly"/>
    <property type="evidence" value="ECO:0007669"/>
    <property type="project" value="TreeGrafter"/>
</dbReference>
<gene>
    <name evidence="5" type="ORF">METZ01_LOCUS59538</name>
</gene>
<proteinExistence type="inferred from homology"/>
<dbReference type="HAMAP" id="MF_01077">
    <property type="entry name" value="RimP"/>
    <property type="match status" value="1"/>
</dbReference>
<dbReference type="FunFam" id="3.30.300.70:FF:000001">
    <property type="entry name" value="Ribosome maturation factor RimP"/>
    <property type="match status" value="1"/>
</dbReference>
<organism evidence="5">
    <name type="scientific">marine metagenome</name>
    <dbReference type="NCBI Taxonomy" id="408172"/>
    <lineage>
        <taxon>unclassified sequences</taxon>
        <taxon>metagenomes</taxon>
        <taxon>ecological metagenomes</taxon>
    </lineage>
</organism>
<reference evidence="5" key="1">
    <citation type="submission" date="2018-05" db="EMBL/GenBank/DDBJ databases">
        <authorList>
            <person name="Lanie J.A."/>
            <person name="Ng W.-L."/>
            <person name="Kazmierczak K.M."/>
            <person name="Andrzejewski T.M."/>
            <person name="Davidsen T.M."/>
            <person name="Wayne K.J."/>
            <person name="Tettelin H."/>
            <person name="Glass J.I."/>
            <person name="Rusch D."/>
            <person name="Podicherti R."/>
            <person name="Tsui H.-C.T."/>
            <person name="Winkler M.E."/>
        </authorList>
    </citation>
    <scope>NUCLEOTIDE SEQUENCE</scope>
</reference>
<dbReference type="PANTHER" id="PTHR33867">
    <property type="entry name" value="RIBOSOME MATURATION FACTOR RIMP"/>
    <property type="match status" value="1"/>
</dbReference>
<dbReference type="Pfam" id="PF02576">
    <property type="entry name" value="RimP_N"/>
    <property type="match status" value="1"/>
</dbReference>
<dbReference type="InterPro" id="IPR028998">
    <property type="entry name" value="RimP_C"/>
</dbReference>
<evidence type="ECO:0000259" key="4">
    <source>
        <dbReference type="Pfam" id="PF17384"/>
    </source>
</evidence>
<dbReference type="InterPro" id="IPR028989">
    <property type="entry name" value="RimP_N"/>
</dbReference>
<dbReference type="PANTHER" id="PTHR33867:SF1">
    <property type="entry name" value="RIBOSOME MATURATION FACTOR RIMP"/>
    <property type="match status" value="1"/>
</dbReference>
<evidence type="ECO:0000313" key="5">
    <source>
        <dbReference type="EMBL" id="SVA06684.1"/>
    </source>
</evidence>
<dbReference type="Gene3D" id="2.30.30.180">
    <property type="entry name" value="Ribosome maturation factor RimP, C-terminal domain"/>
    <property type="match status" value="1"/>
</dbReference>
<dbReference type="SUPFAM" id="SSF75420">
    <property type="entry name" value="YhbC-like, N-terminal domain"/>
    <property type="match status" value="1"/>
</dbReference>
<feature type="non-terminal residue" evidence="5">
    <location>
        <position position="1"/>
    </location>
</feature>
<dbReference type="AlphaFoldDB" id="A0A381STE7"/>
<dbReference type="SUPFAM" id="SSF74942">
    <property type="entry name" value="YhbC-like, C-terminal domain"/>
    <property type="match status" value="1"/>
</dbReference>
<protein>
    <recommendedName>
        <fullName evidence="6">Ribosome maturation factor RimP N-terminal domain-containing protein</fullName>
    </recommendedName>
</protein>